<reference evidence="1 2" key="1">
    <citation type="submission" date="2015-11" db="EMBL/GenBank/DDBJ databases">
        <title>Draft Genome Sequence of the Strain BR 10423 (Rhizobium sp.) isolated from nodules of Mimosa pudica.</title>
        <authorList>
            <person name="Barauna A.C."/>
            <person name="Zilli J.E."/>
            <person name="Simoes-Araujo J.L."/>
            <person name="Reis V.M."/>
            <person name="James E.K."/>
            <person name="Reis F.B.Jr."/>
            <person name="Rouws L.F."/>
            <person name="Passos S.R."/>
            <person name="Gois S.R."/>
        </authorList>
    </citation>
    <scope>NUCLEOTIDE SEQUENCE [LARGE SCALE GENOMIC DNA]</scope>
    <source>
        <strain evidence="1 2">BR10423</strain>
    </source>
</reference>
<dbReference type="AlphaFoldDB" id="A0A109JK66"/>
<protein>
    <submittedName>
        <fullName evidence="1">Uncharacterized protein</fullName>
    </submittedName>
</protein>
<comment type="caution">
    <text evidence="1">The sequence shown here is derived from an EMBL/GenBank/DDBJ whole genome shotgun (WGS) entry which is preliminary data.</text>
</comment>
<gene>
    <name evidence="1" type="ORF">AS026_08890</name>
</gene>
<proteinExistence type="predicted"/>
<organism evidence="1 2">
    <name type="scientific">Rhizobium altiplani</name>
    <dbReference type="NCBI Taxonomy" id="1864509"/>
    <lineage>
        <taxon>Bacteria</taxon>
        <taxon>Pseudomonadati</taxon>
        <taxon>Pseudomonadota</taxon>
        <taxon>Alphaproteobacteria</taxon>
        <taxon>Hyphomicrobiales</taxon>
        <taxon>Rhizobiaceae</taxon>
        <taxon>Rhizobium/Agrobacterium group</taxon>
        <taxon>Rhizobium</taxon>
    </lineage>
</organism>
<dbReference type="OrthoDB" id="8369296at2"/>
<dbReference type="Proteomes" id="UP000068164">
    <property type="component" value="Unassembled WGS sequence"/>
</dbReference>
<name>A0A109JK66_9HYPH</name>
<evidence type="ECO:0000313" key="1">
    <source>
        <dbReference type="EMBL" id="KWV50319.1"/>
    </source>
</evidence>
<dbReference type="RefSeq" id="WP_062371305.1">
    <property type="nucleotide sequence ID" value="NZ_LNCD01000085.1"/>
</dbReference>
<dbReference type="EMBL" id="LNCD01000085">
    <property type="protein sequence ID" value="KWV50319.1"/>
    <property type="molecule type" value="Genomic_DNA"/>
</dbReference>
<evidence type="ECO:0000313" key="2">
    <source>
        <dbReference type="Proteomes" id="UP000068164"/>
    </source>
</evidence>
<sequence length="91" mass="10132">MFMDRLLNETQRLAAIFSALEALRLADEHGTPRGWASPFGLLQIIRCCARILELSSCVAKAGYRECDQETLEAITSETRQVLYSVQAQIAA</sequence>
<keyword evidence="2" id="KW-1185">Reference proteome</keyword>
<accession>A0A109JK66</accession>